<dbReference type="InterPro" id="IPR008927">
    <property type="entry name" value="6-PGluconate_DH-like_C_sf"/>
</dbReference>
<evidence type="ECO:0000256" key="1">
    <source>
        <dbReference type="ARBA" id="ARBA00009080"/>
    </source>
</evidence>
<dbReference type="InterPro" id="IPR006115">
    <property type="entry name" value="6PGDH_NADP-bd"/>
</dbReference>
<sequence length="285" mass="29445">MIGFLGLGSMGSAMAGRLVETGHDVLAWNRSAGPAEAIAGASVAATAAEALAQPVSFSMLANDEAADAVLSVEAIGDAPGRIHVNTASISMRLAGVLQERFESAGVRYVAAPVLGRPPVAAAGRLNILAAGKPDDVDAVLPHLEALSARVWRLGEKPPMANAVKIAVNYNIIHALEAIGESVALVERQGIDAAEFTDLLSSTLFGGVVYEGYGRIIAEEKYVPPGFTVTLGLKDLSLAEEIAEAGGVTLPTAPALRSVFERTLAEPSLADADWAAIAEVARRDLS</sequence>
<evidence type="ECO:0000256" key="3">
    <source>
        <dbReference type="ARBA" id="ARBA00023027"/>
    </source>
</evidence>
<dbReference type="GO" id="GO:0016491">
    <property type="term" value="F:oxidoreductase activity"/>
    <property type="evidence" value="ECO:0007669"/>
    <property type="project" value="UniProtKB-KW"/>
</dbReference>
<dbReference type="InterPro" id="IPR036291">
    <property type="entry name" value="NAD(P)-bd_dom_sf"/>
</dbReference>
<name>A0ABT9BQS6_9MICO</name>
<dbReference type="PIRSF" id="PIRSF000103">
    <property type="entry name" value="HIBADH"/>
    <property type="match status" value="1"/>
</dbReference>
<dbReference type="Pfam" id="PF14833">
    <property type="entry name" value="NAD_binding_11"/>
    <property type="match status" value="1"/>
</dbReference>
<evidence type="ECO:0000313" key="6">
    <source>
        <dbReference type="EMBL" id="MDO7883386.1"/>
    </source>
</evidence>
<feature type="domain" description="3-hydroxyisobutyrate dehydrogenase-like NAD-binding" evidence="5">
    <location>
        <begin position="160"/>
        <end position="279"/>
    </location>
</feature>
<evidence type="ECO:0000259" key="4">
    <source>
        <dbReference type="Pfam" id="PF03446"/>
    </source>
</evidence>
<protein>
    <submittedName>
        <fullName evidence="6">NAD(P)-dependent oxidoreductase</fullName>
        <ecNumber evidence="6">1.1.-.-</ecNumber>
    </submittedName>
</protein>
<dbReference type="PANTHER" id="PTHR43580:SF2">
    <property type="entry name" value="CYTOKINE-LIKE NUCLEAR FACTOR N-PAC"/>
    <property type="match status" value="1"/>
</dbReference>
<evidence type="ECO:0000313" key="7">
    <source>
        <dbReference type="Proteomes" id="UP001241072"/>
    </source>
</evidence>
<dbReference type="Pfam" id="PF03446">
    <property type="entry name" value="NAD_binding_2"/>
    <property type="match status" value="1"/>
</dbReference>
<reference evidence="6 7" key="1">
    <citation type="submission" date="2023-07" db="EMBL/GenBank/DDBJ databases">
        <title>Protaetiibacter sp. nov WY-16 isolated from soil.</title>
        <authorList>
            <person name="Liu B."/>
            <person name="Wan Y."/>
        </authorList>
    </citation>
    <scope>NUCLEOTIDE SEQUENCE [LARGE SCALE GENOMIC DNA]</scope>
    <source>
        <strain evidence="6 7">WY-16</strain>
    </source>
</reference>
<dbReference type="InterPro" id="IPR015815">
    <property type="entry name" value="HIBADH-related"/>
</dbReference>
<keyword evidence="3" id="KW-0520">NAD</keyword>
<keyword evidence="2 6" id="KW-0560">Oxidoreductase</keyword>
<dbReference type="InterPro" id="IPR051265">
    <property type="entry name" value="HIBADH-related_NP60_sf"/>
</dbReference>
<proteinExistence type="inferred from homology"/>
<keyword evidence="7" id="KW-1185">Reference proteome</keyword>
<dbReference type="SUPFAM" id="SSF51735">
    <property type="entry name" value="NAD(P)-binding Rossmann-fold domains"/>
    <property type="match status" value="1"/>
</dbReference>
<evidence type="ECO:0000256" key="2">
    <source>
        <dbReference type="ARBA" id="ARBA00023002"/>
    </source>
</evidence>
<gene>
    <name evidence="6" type="ORF">Q5716_14220</name>
</gene>
<feature type="domain" description="6-phosphogluconate dehydrogenase NADP-binding" evidence="4">
    <location>
        <begin position="2"/>
        <end position="151"/>
    </location>
</feature>
<dbReference type="PROSITE" id="PS00895">
    <property type="entry name" value="3_HYDROXYISOBUT_DH"/>
    <property type="match status" value="1"/>
</dbReference>
<dbReference type="EC" id="1.1.-.-" evidence="6"/>
<dbReference type="InterPro" id="IPR013328">
    <property type="entry name" value="6PGD_dom2"/>
</dbReference>
<dbReference type="RefSeq" id="WP_305003813.1">
    <property type="nucleotide sequence ID" value="NZ_JAUQUB010000005.1"/>
</dbReference>
<dbReference type="PANTHER" id="PTHR43580">
    <property type="entry name" value="OXIDOREDUCTASE GLYR1-RELATED"/>
    <property type="match status" value="1"/>
</dbReference>
<dbReference type="Proteomes" id="UP001241072">
    <property type="component" value="Unassembled WGS sequence"/>
</dbReference>
<comment type="similarity">
    <text evidence="1">Belongs to the HIBADH-related family.</text>
</comment>
<dbReference type="Gene3D" id="1.10.1040.10">
    <property type="entry name" value="N-(1-d-carboxylethyl)-l-norvaline Dehydrogenase, domain 2"/>
    <property type="match status" value="1"/>
</dbReference>
<dbReference type="EMBL" id="JAUQUB010000005">
    <property type="protein sequence ID" value="MDO7883386.1"/>
    <property type="molecule type" value="Genomic_DNA"/>
</dbReference>
<dbReference type="InterPro" id="IPR029154">
    <property type="entry name" value="HIBADH-like_NADP-bd"/>
</dbReference>
<comment type="caution">
    <text evidence="6">The sequence shown here is derived from an EMBL/GenBank/DDBJ whole genome shotgun (WGS) entry which is preliminary data.</text>
</comment>
<accession>A0ABT9BQS6</accession>
<organism evidence="6 7">
    <name type="scientific">Antiquaquibacter soli</name>
    <dbReference type="NCBI Taxonomy" id="3064523"/>
    <lineage>
        <taxon>Bacteria</taxon>
        <taxon>Bacillati</taxon>
        <taxon>Actinomycetota</taxon>
        <taxon>Actinomycetes</taxon>
        <taxon>Micrococcales</taxon>
        <taxon>Microbacteriaceae</taxon>
        <taxon>Antiquaquibacter</taxon>
    </lineage>
</organism>
<evidence type="ECO:0000259" key="5">
    <source>
        <dbReference type="Pfam" id="PF14833"/>
    </source>
</evidence>
<dbReference type="InterPro" id="IPR002204">
    <property type="entry name" value="3-OH-isobutyrate_DH-rel_CS"/>
</dbReference>
<dbReference type="Gene3D" id="3.40.50.720">
    <property type="entry name" value="NAD(P)-binding Rossmann-like Domain"/>
    <property type="match status" value="1"/>
</dbReference>
<dbReference type="SUPFAM" id="SSF48179">
    <property type="entry name" value="6-phosphogluconate dehydrogenase C-terminal domain-like"/>
    <property type="match status" value="1"/>
</dbReference>